<gene>
    <name evidence="2" type="ORF">CJ199_05690</name>
</gene>
<feature type="domain" description="Metallo-beta-lactamase" evidence="1">
    <location>
        <begin position="26"/>
        <end position="226"/>
    </location>
</feature>
<dbReference type="InterPro" id="IPR001279">
    <property type="entry name" value="Metallo-B-lactamas"/>
</dbReference>
<accession>A0A2N6VMZ6</accession>
<proteinExistence type="predicted"/>
<dbReference type="EMBL" id="PNHK01000002">
    <property type="protein sequence ID" value="PMD05505.1"/>
    <property type="molecule type" value="Genomic_DNA"/>
</dbReference>
<dbReference type="PANTHER" id="PTHR42951">
    <property type="entry name" value="METALLO-BETA-LACTAMASE DOMAIN-CONTAINING"/>
    <property type="match status" value="1"/>
</dbReference>
<reference evidence="2 3" key="1">
    <citation type="submission" date="2017-09" db="EMBL/GenBank/DDBJ databases">
        <title>Bacterial strain isolated from the female urinary microbiota.</title>
        <authorList>
            <person name="Thomas-White K."/>
            <person name="Kumar N."/>
            <person name="Forster S."/>
            <person name="Putonti C."/>
            <person name="Lawley T."/>
            <person name="Wolfe A.J."/>
        </authorList>
    </citation>
    <scope>NUCLEOTIDE SEQUENCE [LARGE SCALE GENOMIC DNA]</scope>
    <source>
        <strain evidence="2 3">UMB1301</strain>
    </source>
</reference>
<dbReference type="Pfam" id="PF00753">
    <property type="entry name" value="Lactamase_B"/>
    <property type="match status" value="1"/>
</dbReference>
<sequence>MLSSGDFGGVSAVMTRIFSFASDPVALNSYLILGDERAVIVDTGSGPWQASRILTTFAEVSLTQSGRALFVDLPVSVVNTHDHWDHFFGNATFARAGVTEFFASPQCIRDMQASAWVQFHEVPSSLEPDLPADPSELLVPMTEVTDGVTFNDLGVGFADLDVTVRVLPGHTEGDLVLVAGHVALVGDLVEEGAPPALGDDATPFRWAQNLERLLEDPQVTVFAPGHGRPVDREYVARQAGVIGQAGMEDAEVVALPFSRDLTLATPGLPEGAARIL</sequence>
<organism evidence="2 3">
    <name type="scientific">Brevibacterium paucivorans</name>
    <dbReference type="NCBI Taxonomy" id="170994"/>
    <lineage>
        <taxon>Bacteria</taxon>
        <taxon>Bacillati</taxon>
        <taxon>Actinomycetota</taxon>
        <taxon>Actinomycetes</taxon>
        <taxon>Micrococcales</taxon>
        <taxon>Brevibacteriaceae</taxon>
        <taxon>Brevibacterium</taxon>
    </lineage>
</organism>
<dbReference type="InterPro" id="IPR036866">
    <property type="entry name" value="RibonucZ/Hydroxyglut_hydro"/>
</dbReference>
<protein>
    <recommendedName>
        <fullName evidence="1">Metallo-beta-lactamase domain-containing protein</fullName>
    </recommendedName>
</protein>
<evidence type="ECO:0000313" key="2">
    <source>
        <dbReference type="EMBL" id="PMD05505.1"/>
    </source>
</evidence>
<name>A0A2N6VMZ6_9MICO</name>
<dbReference type="PANTHER" id="PTHR42951:SF4">
    <property type="entry name" value="ACYL-COENZYME A THIOESTERASE MBLAC2"/>
    <property type="match status" value="1"/>
</dbReference>
<evidence type="ECO:0000259" key="1">
    <source>
        <dbReference type="SMART" id="SM00849"/>
    </source>
</evidence>
<dbReference type="InterPro" id="IPR050855">
    <property type="entry name" value="NDM-1-like"/>
</dbReference>
<comment type="caution">
    <text evidence="2">The sequence shown here is derived from an EMBL/GenBank/DDBJ whole genome shotgun (WGS) entry which is preliminary data.</text>
</comment>
<dbReference type="SMART" id="SM00849">
    <property type="entry name" value="Lactamase_B"/>
    <property type="match status" value="1"/>
</dbReference>
<dbReference type="Gene3D" id="3.60.15.10">
    <property type="entry name" value="Ribonuclease Z/Hydroxyacylglutathione hydrolase-like"/>
    <property type="match status" value="1"/>
</dbReference>
<evidence type="ECO:0000313" key="3">
    <source>
        <dbReference type="Proteomes" id="UP000235598"/>
    </source>
</evidence>
<dbReference type="AlphaFoldDB" id="A0A2N6VMZ6"/>
<dbReference type="SUPFAM" id="SSF56281">
    <property type="entry name" value="Metallo-hydrolase/oxidoreductase"/>
    <property type="match status" value="1"/>
</dbReference>
<dbReference type="Proteomes" id="UP000235598">
    <property type="component" value="Unassembled WGS sequence"/>
</dbReference>